<feature type="region of interest" description="Disordered" evidence="1">
    <location>
        <begin position="256"/>
        <end position="423"/>
    </location>
</feature>
<reference evidence="3" key="1">
    <citation type="submission" date="2016-11" db="UniProtKB">
        <authorList>
            <consortium name="WormBaseParasite"/>
        </authorList>
    </citation>
    <scope>IDENTIFICATION</scope>
</reference>
<evidence type="ECO:0000256" key="1">
    <source>
        <dbReference type="SAM" id="MobiDB-lite"/>
    </source>
</evidence>
<feature type="compositionally biased region" description="Basic residues" evidence="1">
    <location>
        <begin position="259"/>
        <end position="277"/>
    </location>
</feature>
<accession>A0A1I7ZV47</accession>
<dbReference type="Proteomes" id="UP000095287">
    <property type="component" value="Unplaced"/>
</dbReference>
<dbReference type="WBParaSite" id="L893_g30209.t1">
    <property type="protein sequence ID" value="L893_g30209.t1"/>
    <property type="gene ID" value="L893_g30209"/>
</dbReference>
<sequence>MRLKDNTPRTTLLSSSGGVPKDTEKLRRSKGDEPSRVANAIDRPITSGHSCGGKSASHASSCVASLLRRCRCSRRGQHRETTNRFYDRHCEIPAVRLRFFGGRQSSRWLLLGFQIKKLKNICNILSAIKTTVIIKCYVPIYVYHVYLHQLITIHGVYVGIYSQEACKVDIFVWNCRSLNRDICISKERSKDRRVKFRARFRSIPSFSPSCICFLGLEVLERSGMTQSSTPGPRRASGTVRPLAERLKAICRIGRQSSLQRKHVRPHLLPRHRLRRHGQASVQVQRGRGEASARVDQEAQRREHQDRWKPRKLPQAAQGRQSPVQDGQRHRARNSEEDPEADLQLRLHGEHQLLRRGRQEDRRARRGDLPERRPLRGPRPLLRLRHPPLARPRAPKEGKAQPVRVNCSPNRAKKRPPASRRTSSTIFRSSECKNFYLMCPPLLLLQ</sequence>
<feature type="region of interest" description="Disordered" evidence="1">
    <location>
        <begin position="1"/>
        <end position="39"/>
    </location>
</feature>
<feature type="compositionally biased region" description="Basic and acidic residues" evidence="1">
    <location>
        <begin position="342"/>
        <end position="373"/>
    </location>
</feature>
<dbReference type="AlphaFoldDB" id="A0A1I7ZV47"/>
<evidence type="ECO:0000313" key="3">
    <source>
        <dbReference type="WBParaSite" id="L893_g30209.t1"/>
    </source>
</evidence>
<evidence type="ECO:0000313" key="2">
    <source>
        <dbReference type="Proteomes" id="UP000095287"/>
    </source>
</evidence>
<feature type="compositionally biased region" description="Basic and acidic residues" evidence="1">
    <location>
        <begin position="286"/>
        <end position="307"/>
    </location>
</feature>
<feature type="compositionally biased region" description="Polar residues" evidence="1">
    <location>
        <begin position="8"/>
        <end position="17"/>
    </location>
</feature>
<proteinExistence type="predicted"/>
<feature type="compositionally biased region" description="Basic and acidic residues" evidence="1">
    <location>
        <begin position="21"/>
        <end position="35"/>
    </location>
</feature>
<protein>
    <submittedName>
        <fullName evidence="3">Uncharacterized protein</fullName>
    </submittedName>
</protein>
<name>A0A1I7ZV47_9BILA</name>
<feature type="compositionally biased region" description="Basic and acidic residues" evidence="1">
    <location>
        <begin position="326"/>
        <end position="335"/>
    </location>
</feature>
<organism evidence="2 3">
    <name type="scientific">Steinernema glaseri</name>
    <dbReference type="NCBI Taxonomy" id="37863"/>
    <lineage>
        <taxon>Eukaryota</taxon>
        <taxon>Metazoa</taxon>
        <taxon>Ecdysozoa</taxon>
        <taxon>Nematoda</taxon>
        <taxon>Chromadorea</taxon>
        <taxon>Rhabditida</taxon>
        <taxon>Tylenchina</taxon>
        <taxon>Panagrolaimomorpha</taxon>
        <taxon>Strongyloidoidea</taxon>
        <taxon>Steinernematidae</taxon>
        <taxon>Steinernema</taxon>
    </lineage>
</organism>
<keyword evidence="2" id="KW-1185">Reference proteome</keyword>